<gene>
    <name evidence="3" type="ORF">BO82DRAFT_353774</name>
</gene>
<dbReference type="Proteomes" id="UP000248340">
    <property type="component" value="Unassembled WGS sequence"/>
</dbReference>
<keyword evidence="4" id="KW-1185">Reference proteome</keyword>
<dbReference type="VEuPathDB" id="FungiDB:BO82DRAFT_353774"/>
<dbReference type="AlphaFoldDB" id="A0A319D3U2"/>
<protein>
    <recommendedName>
        <fullName evidence="5">Secreted protein</fullName>
    </recommendedName>
</protein>
<accession>A0A319D3U2</accession>
<feature type="region of interest" description="Disordered" evidence="1">
    <location>
        <begin position="30"/>
        <end position="61"/>
    </location>
</feature>
<proteinExistence type="predicted"/>
<evidence type="ECO:0000313" key="3">
    <source>
        <dbReference type="EMBL" id="PYH82558.1"/>
    </source>
</evidence>
<feature type="chain" id="PRO_5016336983" description="Secreted protein" evidence="2">
    <location>
        <begin position="19"/>
        <end position="94"/>
    </location>
</feature>
<evidence type="ECO:0000256" key="1">
    <source>
        <dbReference type="SAM" id="MobiDB-lite"/>
    </source>
</evidence>
<name>A0A319D3U2_9EURO</name>
<organism evidence="3 4">
    <name type="scientific">Aspergillus uvarum CBS 121591</name>
    <dbReference type="NCBI Taxonomy" id="1448315"/>
    <lineage>
        <taxon>Eukaryota</taxon>
        <taxon>Fungi</taxon>
        <taxon>Dikarya</taxon>
        <taxon>Ascomycota</taxon>
        <taxon>Pezizomycotina</taxon>
        <taxon>Eurotiomycetes</taxon>
        <taxon>Eurotiomycetidae</taxon>
        <taxon>Eurotiales</taxon>
        <taxon>Aspergillaceae</taxon>
        <taxon>Aspergillus</taxon>
        <taxon>Aspergillus subgen. Circumdati</taxon>
    </lineage>
</organism>
<dbReference type="RefSeq" id="XP_025492758.1">
    <property type="nucleotide sequence ID" value="XM_025635047.1"/>
</dbReference>
<evidence type="ECO:0008006" key="5">
    <source>
        <dbReference type="Google" id="ProtNLM"/>
    </source>
</evidence>
<evidence type="ECO:0000256" key="2">
    <source>
        <dbReference type="SAM" id="SignalP"/>
    </source>
</evidence>
<feature type="compositionally biased region" description="Basic and acidic residues" evidence="1">
    <location>
        <begin position="30"/>
        <end position="45"/>
    </location>
</feature>
<feature type="signal peptide" evidence="2">
    <location>
        <begin position="1"/>
        <end position="18"/>
    </location>
</feature>
<feature type="compositionally biased region" description="Low complexity" evidence="1">
    <location>
        <begin position="47"/>
        <end position="61"/>
    </location>
</feature>
<dbReference type="EMBL" id="KZ821695">
    <property type="protein sequence ID" value="PYH82558.1"/>
    <property type="molecule type" value="Genomic_DNA"/>
</dbReference>
<dbReference type="GeneID" id="37137788"/>
<evidence type="ECO:0000313" key="4">
    <source>
        <dbReference type="Proteomes" id="UP000248340"/>
    </source>
</evidence>
<sequence length="94" mass="10668">MQSWKTGPLHLLPALVLPLPGWQWLNERAKERQPLRNEDERDRTEFSLPGRRLRSSTSSSSASACLDYLLAASCNNVRAPPPLSISFLNYVELF</sequence>
<keyword evidence="2" id="KW-0732">Signal</keyword>
<reference evidence="3 4" key="1">
    <citation type="submission" date="2016-12" db="EMBL/GenBank/DDBJ databases">
        <title>The genomes of Aspergillus section Nigri reveals drivers in fungal speciation.</title>
        <authorList>
            <consortium name="DOE Joint Genome Institute"/>
            <person name="Vesth T.C."/>
            <person name="Nybo J."/>
            <person name="Theobald S."/>
            <person name="Brandl J."/>
            <person name="Frisvad J.C."/>
            <person name="Nielsen K.F."/>
            <person name="Lyhne E.K."/>
            <person name="Kogle M.E."/>
            <person name="Kuo A."/>
            <person name="Riley R."/>
            <person name="Clum A."/>
            <person name="Nolan M."/>
            <person name="Lipzen A."/>
            <person name="Salamov A."/>
            <person name="Henrissat B."/>
            <person name="Wiebenga A."/>
            <person name="De Vries R.P."/>
            <person name="Grigoriev I.V."/>
            <person name="Mortensen U.H."/>
            <person name="Andersen M.R."/>
            <person name="Baker S.E."/>
        </authorList>
    </citation>
    <scope>NUCLEOTIDE SEQUENCE [LARGE SCALE GENOMIC DNA]</scope>
    <source>
        <strain evidence="3 4">CBS 121591</strain>
    </source>
</reference>